<evidence type="ECO:0000313" key="2">
    <source>
        <dbReference type="EMBL" id="GGG50736.1"/>
    </source>
</evidence>
<proteinExistence type="predicted"/>
<comment type="caution">
    <text evidence="2">The sequence shown here is derived from an EMBL/GenBank/DDBJ whole genome shotgun (WGS) entry which is preliminary data.</text>
</comment>
<dbReference type="EMBL" id="BMKS01000023">
    <property type="protein sequence ID" value="GGG50736.1"/>
    <property type="molecule type" value="Genomic_DNA"/>
</dbReference>
<keyword evidence="3" id="KW-1185">Reference proteome</keyword>
<dbReference type="Pfam" id="PF01476">
    <property type="entry name" value="LysM"/>
    <property type="match status" value="1"/>
</dbReference>
<organism evidence="2 3">
    <name type="scientific">Caldovatus sediminis</name>
    <dbReference type="NCBI Taxonomy" id="2041189"/>
    <lineage>
        <taxon>Bacteria</taxon>
        <taxon>Pseudomonadati</taxon>
        <taxon>Pseudomonadota</taxon>
        <taxon>Alphaproteobacteria</taxon>
        <taxon>Acetobacterales</taxon>
        <taxon>Roseomonadaceae</taxon>
        <taxon>Caldovatus</taxon>
    </lineage>
</organism>
<dbReference type="Gene3D" id="3.30.1340.30">
    <property type="match status" value="1"/>
</dbReference>
<dbReference type="RefSeq" id="WP_188903956.1">
    <property type="nucleotide sequence ID" value="NZ_BMKS01000023.1"/>
</dbReference>
<dbReference type="InterPro" id="IPR018392">
    <property type="entry name" value="LysM"/>
</dbReference>
<dbReference type="CDD" id="cd00118">
    <property type="entry name" value="LysM"/>
    <property type="match status" value="1"/>
</dbReference>
<dbReference type="PROSITE" id="PS51782">
    <property type="entry name" value="LYSM"/>
    <property type="match status" value="1"/>
</dbReference>
<evidence type="ECO:0000259" key="1">
    <source>
        <dbReference type="PROSITE" id="PS51782"/>
    </source>
</evidence>
<protein>
    <recommendedName>
        <fullName evidence="1">LysM domain-containing protein</fullName>
    </recommendedName>
</protein>
<feature type="domain" description="LysM" evidence="1">
    <location>
        <begin position="129"/>
        <end position="178"/>
    </location>
</feature>
<name>A0A8J3EE96_9PROT</name>
<dbReference type="AlphaFoldDB" id="A0A8J3EE96"/>
<evidence type="ECO:0000313" key="3">
    <source>
        <dbReference type="Proteomes" id="UP000597507"/>
    </source>
</evidence>
<dbReference type="Proteomes" id="UP000597507">
    <property type="component" value="Unassembled WGS sequence"/>
</dbReference>
<dbReference type="SMART" id="SM00257">
    <property type="entry name" value="LysM"/>
    <property type="match status" value="1"/>
</dbReference>
<accession>A0A8J3EE96</accession>
<dbReference type="InterPro" id="IPR036779">
    <property type="entry name" value="LysM_dom_sf"/>
</dbReference>
<reference evidence="2 3" key="1">
    <citation type="journal article" date="2014" name="Int. J. Syst. Evol. Microbiol.">
        <title>Complete genome sequence of Corynebacterium casei LMG S-19264T (=DSM 44701T), isolated from a smear-ripened cheese.</title>
        <authorList>
            <consortium name="US DOE Joint Genome Institute (JGI-PGF)"/>
            <person name="Walter F."/>
            <person name="Albersmeier A."/>
            <person name="Kalinowski J."/>
            <person name="Ruckert C."/>
        </authorList>
    </citation>
    <scope>NUCLEOTIDE SEQUENCE [LARGE SCALE GENOMIC DNA]</scope>
    <source>
        <strain evidence="2 3">CGMCC 1.16330</strain>
    </source>
</reference>
<dbReference type="Gene3D" id="3.10.350.10">
    <property type="entry name" value="LysM domain"/>
    <property type="match status" value="1"/>
</dbReference>
<gene>
    <name evidence="2" type="ORF">GCM10010964_42500</name>
</gene>
<sequence>MPIYVFRSGSDDLPLPGAARIAATLAQLGLSPAEVRVEPVETGMLHLSGEVPDAETHEKLLVALASLPGVARLDDRLTERRAASLLDTLGAFARLPPGAAATDMAEEMLREAGPGRRHADAMLGPAGSALHVVRPGETLDDIARAHDGDATGALRILHANQPMLERADALRPGMVLRVPPLPRG</sequence>